<keyword evidence="2" id="KW-1185">Reference proteome</keyword>
<organism evidence="1 2">
    <name type="scientific">Legionella donaldsonii</name>
    <dbReference type="NCBI Taxonomy" id="45060"/>
    <lineage>
        <taxon>Bacteria</taxon>
        <taxon>Pseudomonadati</taxon>
        <taxon>Pseudomonadota</taxon>
        <taxon>Gammaproteobacteria</taxon>
        <taxon>Legionellales</taxon>
        <taxon>Legionellaceae</taxon>
        <taxon>Legionella</taxon>
    </lineage>
</organism>
<accession>A0A378J8B6</accession>
<sequence length="75" mass="8530">MVATAVNEPNSIKKFDVSFKKDLILGFSSKKVLNEILRYNLWKSAQEIEFDNTLRILVISSSDKSPSLINGRRSK</sequence>
<reference evidence="1 2" key="1">
    <citation type="submission" date="2018-06" db="EMBL/GenBank/DDBJ databases">
        <authorList>
            <consortium name="Pathogen Informatics"/>
            <person name="Doyle S."/>
        </authorList>
    </citation>
    <scope>NUCLEOTIDE SEQUENCE [LARGE SCALE GENOMIC DNA]</scope>
    <source>
        <strain evidence="1 2">NCTC13292</strain>
    </source>
</reference>
<dbReference type="EMBL" id="UGOA01000001">
    <property type="protein sequence ID" value="STX40780.1"/>
    <property type="molecule type" value="Genomic_DNA"/>
</dbReference>
<gene>
    <name evidence="1" type="ORF">NCTC13292_00496</name>
</gene>
<dbReference type="Proteomes" id="UP000254677">
    <property type="component" value="Unassembled WGS sequence"/>
</dbReference>
<dbReference type="AlphaFoldDB" id="A0A378J8B6"/>
<proteinExistence type="predicted"/>
<evidence type="ECO:0000313" key="1">
    <source>
        <dbReference type="EMBL" id="STX40780.1"/>
    </source>
</evidence>
<protein>
    <submittedName>
        <fullName evidence="1">Uncharacterized protein</fullName>
    </submittedName>
</protein>
<name>A0A378J8B6_9GAMM</name>
<evidence type="ECO:0000313" key="2">
    <source>
        <dbReference type="Proteomes" id="UP000254677"/>
    </source>
</evidence>